<dbReference type="SUPFAM" id="SSF52218">
    <property type="entry name" value="Flavoproteins"/>
    <property type="match status" value="1"/>
</dbReference>
<keyword evidence="1" id="KW-0285">Flavoprotein</keyword>
<dbReference type="RefSeq" id="WP_236945024.1">
    <property type="nucleotide sequence ID" value="NZ_BJZR01000008.1"/>
</dbReference>
<protein>
    <recommendedName>
        <fullName evidence="5">NADPH-dependent FMN reductase-like domain-containing protein</fullName>
    </recommendedName>
</protein>
<dbReference type="Proteomes" id="UP000321155">
    <property type="component" value="Unassembled WGS sequence"/>
</dbReference>
<reference evidence="6 7" key="1">
    <citation type="submission" date="2019-07" db="EMBL/GenBank/DDBJ databases">
        <title>Whole genome shotgun sequence of Kocuria flava NBRC 107626.</title>
        <authorList>
            <person name="Hosoyama A."/>
            <person name="Uohara A."/>
            <person name="Ohji S."/>
            <person name="Ichikawa N."/>
        </authorList>
    </citation>
    <scope>NUCLEOTIDE SEQUENCE [LARGE SCALE GENOMIC DNA]</scope>
    <source>
        <strain evidence="6 7">NBRC 107626</strain>
    </source>
</reference>
<dbReference type="InterPro" id="IPR005025">
    <property type="entry name" value="FMN_Rdtase-like_dom"/>
</dbReference>
<keyword evidence="3" id="KW-0560">Oxidoreductase</keyword>
<name>A0ABQ0X2H6_9MICC</name>
<feature type="domain" description="NADPH-dependent FMN reductase-like" evidence="5">
    <location>
        <begin position="15"/>
        <end position="162"/>
    </location>
</feature>
<dbReference type="Pfam" id="PF03358">
    <property type="entry name" value="FMN_red"/>
    <property type="match status" value="1"/>
</dbReference>
<dbReference type="NCBIfam" id="TIGR04037">
    <property type="entry name" value="LLM_duo_CE1759"/>
    <property type="match status" value="1"/>
</dbReference>
<gene>
    <name evidence="6" type="ORF">KFL01_05150</name>
</gene>
<evidence type="ECO:0000313" key="7">
    <source>
        <dbReference type="Proteomes" id="UP000321155"/>
    </source>
</evidence>
<proteinExistence type="predicted"/>
<keyword evidence="2" id="KW-0288">FMN</keyword>
<sequence>MSTPTTTGAPRPLTLAVVSAGMSDASSTSLLADRLTGAVREALAPVPVRVERIELRPLAHAIADHLLTGFPGPQLAQALAALDRADAVVAATPTYQASYSGLFKSFADLIGADVLEDVPVLVAATGGSARHSLVLDTALRPLFTHLRALVLPVGVYAATEDWAGPELEARIRRAGAQLARHLAPAAQGAPGASGAGGAAGGPGPAGTDAAAGGSGPAGTDGAAGTPGADRGPAPAAPARRATAPSGPVYDGTAVPAFADLLAGTTR</sequence>
<feature type="compositionally biased region" description="Low complexity" evidence="4">
    <location>
        <begin position="219"/>
        <end position="247"/>
    </location>
</feature>
<evidence type="ECO:0000256" key="2">
    <source>
        <dbReference type="ARBA" id="ARBA00022643"/>
    </source>
</evidence>
<evidence type="ECO:0000256" key="1">
    <source>
        <dbReference type="ARBA" id="ARBA00022630"/>
    </source>
</evidence>
<feature type="compositionally biased region" description="Gly residues" evidence="4">
    <location>
        <begin position="191"/>
        <end position="204"/>
    </location>
</feature>
<evidence type="ECO:0000256" key="4">
    <source>
        <dbReference type="SAM" id="MobiDB-lite"/>
    </source>
</evidence>
<evidence type="ECO:0000256" key="3">
    <source>
        <dbReference type="ARBA" id="ARBA00023002"/>
    </source>
</evidence>
<dbReference type="InterPro" id="IPR023932">
    <property type="entry name" value="CE1759_FMN_reduct"/>
</dbReference>
<organism evidence="6 7">
    <name type="scientific">Kocuria flava</name>
    <dbReference type="NCBI Taxonomy" id="446860"/>
    <lineage>
        <taxon>Bacteria</taxon>
        <taxon>Bacillati</taxon>
        <taxon>Actinomycetota</taxon>
        <taxon>Actinomycetes</taxon>
        <taxon>Micrococcales</taxon>
        <taxon>Micrococcaceae</taxon>
        <taxon>Kocuria</taxon>
    </lineage>
</organism>
<dbReference type="InterPro" id="IPR029039">
    <property type="entry name" value="Flavoprotein-like_sf"/>
</dbReference>
<dbReference type="EMBL" id="BJZR01000008">
    <property type="protein sequence ID" value="GEO91209.1"/>
    <property type="molecule type" value="Genomic_DNA"/>
</dbReference>
<keyword evidence="7" id="KW-1185">Reference proteome</keyword>
<dbReference type="InterPro" id="IPR051814">
    <property type="entry name" value="NAD(P)H-dep_FMN_reductase"/>
</dbReference>
<evidence type="ECO:0000259" key="5">
    <source>
        <dbReference type="Pfam" id="PF03358"/>
    </source>
</evidence>
<dbReference type="Gene3D" id="3.40.50.360">
    <property type="match status" value="1"/>
</dbReference>
<evidence type="ECO:0000313" key="6">
    <source>
        <dbReference type="EMBL" id="GEO91209.1"/>
    </source>
</evidence>
<dbReference type="PANTHER" id="PTHR43408:SF2">
    <property type="entry name" value="FMN REDUCTASE (NADPH)"/>
    <property type="match status" value="1"/>
</dbReference>
<dbReference type="PANTHER" id="PTHR43408">
    <property type="entry name" value="FMN REDUCTASE (NADPH)"/>
    <property type="match status" value="1"/>
</dbReference>
<comment type="caution">
    <text evidence="6">The sequence shown here is derived from an EMBL/GenBank/DDBJ whole genome shotgun (WGS) entry which is preliminary data.</text>
</comment>
<accession>A0ABQ0X2H6</accession>
<feature type="region of interest" description="Disordered" evidence="4">
    <location>
        <begin position="182"/>
        <end position="253"/>
    </location>
</feature>